<evidence type="ECO:0000313" key="2">
    <source>
        <dbReference type="EMBL" id="MBB1258757.1"/>
    </source>
</evidence>
<dbReference type="Proteomes" id="UP000320857">
    <property type="component" value="Unassembled WGS sequence"/>
</dbReference>
<evidence type="ECO:0000313" key="5">
    <source>
        <dbReference type="Proteomes" id="UP000517765"/>
    </source>
</evidence>
<protein>
    <recommendedName>
        <fullName evidence="7">S9 family peptidase</fullName>
    </recommendedName>
</protein>
<evidence type="ECO:0000313" key="1">
    <source>
        <dbReference type="EMBL" id="MBB1255116.1"/>
    </source>
</evidence>
<dbReference type="Proteomes" id="UP000525686">
    <property type="component" value="Unassembled WGS sequence"/>
</dbReference>
<reference evidence="1" key="3">
    <citation type="journal article" name="Syst. Appl. Microbiol.">
        <title>Streptomyces alkaliterrae sp. nov., isolated from an alkaline soil, and emended descriptions of Streptomyces alkaliphilus, Streptomyces calidiresistens and Streptomyces durbertensis.</title>
        <authorList>
            <person name="Swiecimska M."/>
            <person name="Golinska P."/>
            <person name="Nouioui I."/>
            <person name="Wypij M."/>
            <person name="Rai M."/>
            <person name="Sangal V."/>
            <person name="Goodfellow M."/>
        </authorList>
    </citation>
    <scope>NUCLEOTIDE SEQUENCE</scope>
    <source>
        <strain evidence="1">OF3</strain>
        <strain evidence="2">OF8</strain>
    </source>
</reference>
<sequence>MTTAPLLLVSDQIAGRARLLTVPDGTPVASLEGRHLAEHPGFLALPGGRVACVDDRAGELLVLDPFGARDGGPLVERRLPVATPAEQLAADPAGRRLALTTGLGDNTEPWSELLTVLDLVDGDCVRVRTRPGEPGVTVLADPADGENAWVVLRHREPGALTVHRWSELLDATPGCPPAAAHQSLPLPPDGHGDAQDPLTGRVFAATSQGVHRARRRDGVLVAEETLPWRAPGRGYFLRLDPHRRTLWSCLRGGPAEPQRWSEWTNHAWRHELDGHRTEVCDLGPGLVFRMAFTARHAAFTRIHPDGDELLLLDAESTSPEVVRRVPLAPMDGAPRGGRSPWEGVQRRAVAASPGAGWVAASRGGHGQVVLLDADGGGDPRVLDVGTPLDHGGRLVMIGAGDGAEGDANGR</sequence>
<keyword evidence="4" id="KW-1185">Reference proteome</keyword>
<accession>A0A5P0YTE2</accession>
<dbReference type="SUPFAM" id="SSF51004">
    <property type="entry name" value="C-terminal (heme d1) domain of cytochrome cd1-nitrite reductase"/>
    <property type="match status" value="1"/>
</dbReference>
<reference evidence="3 4" key="1">
    <citation type="submission" date="2019-10" db="EMBL/GenBank/DDBJ databases">
        <title>Streptomyces sp. nov., a novel actinobacterium isolated from alkaline environment.</title>
        <authorList>
            <person name="Golinska P."/>
        </authorList>
    </citation>
    <scope>NUCLEOTIDE SEQUENCE [LARGE SCALE GENOMIC DNA]</scope>
    <source>
        <strain evidence="3 4">OF1</strain>
    </source>
</reference>
<proteinExistence type="predicted"/>
<dbReference type="OrthoDB" id="3415695at2"/>
<dbReference type="AlphaFoldDB" id="A0A5P0YTE2"/>
<evidence type="ECO:0008006" key="7">
    <source>
        <dbReference type="Google" id="ProtNLM"/>
    </source>
</evidence>
<gene>
    <name evidence="3" type="ORF">FNX44_013650</name>
    <name evidence="1" type="ORF">H3146_17420</name>
    <name evidence="2" type="ORF">H3147_07925</name>
</gene>
<evidence type="ECO:0000313" key="6">
    <source>
        <dbReference type="Proteomes" id="UP000525686"/>
    </source>
</evidence>
<dbReference type="RefSeq" id="WP_143648407.1">
    <property type="nucleotide sequence ID" value="NZ_JABJWZ010000170.1"/>
</dbReference>
<dbReference type="Proteomes" id="UP000517765">
    <property type="component" value="Unassembled WGS sequence"/>
</dbReference>
<dbReference type="EMBL" id="JABJXA010000032">
    <property type="protein sequence ID" value="MBB1258757.1"/>
    <property type="molecule type" value="Genomic_DNA"/>
</dbReference>
<dbReference type="EMBL" id="JABJWZ010000170">
    <property type="protein sequence ID" value="MBB1255116.1"/>
    <property type="molecule type" value="Genomic_DNA"/>
</dbReference>
<evidence type="ECO:0000313" key="3">
    <source>
        <dbReference type="EMBL" id="MQS02897.1"/>
    </source>
</evidence>
<evidence type="ECO:0000313" key="4">
    <source>
        <dbReference type="Proteomes" id="UP000320857"/>
    </source>
</evidence>
<reference evidence="5 6" key="2">
    <citation type="submission" date="2020-05" db="EMBL/GenBank/DDBJ databases">
        <title>Classification of alakaliphilic streptomycetes isolated from an alkaline soil next to Lonar Crater, India and a proposal for the recognition of Streptomyces alkaliterrae sp. nov.</title>
        <authorList>
            <person name="Golinska P."/>
        </authorList>
    </citation>
    <scope>NUCLEOTIDE SEQUENCE [LARGE SCALE GENOMIC DNA]</scope>
    <source>
        <strain evidence="6">OF3</strain>
        <strain evidence="5">OF8</strain>
    </source>
</reference>
<organism evidence="3 4">
    <name type="scientific">Streptomyces alkaliterrae</name>
    <dbReference type="NCBI Taxonomy" id="2213162"/>
    <lineage>
        <taxon>Bacteria</taxon>
        <taxon>Bacillati</taxon>
        <taxon>Actinomycetota</taxon>
        <taxon>Actinomycetes</taxon>
        <taxon>Kitasatosporales</taxon>
        <taxon>Streptomycetaceae</taxon>
        <taxon>Streptomyces</taxon>
    </lineage>
</organism>
<name>A0A5P0YTE2_9ACTN</name>
<dbReference type="EMBL" id="VJYK02000122">
    <property type="protein sequence ID" value="MQS02897.1"/>
    <property type="molecule type" value="Genomic_DNA"/>
</dbReference>
<comment type="caution">
    <text evidence="3">The sequence shown here is derived from an EMBL/GenBank/DDBJ whole genome shotgun (WGS) entry which is preliminary data.</text>
</comment>
<dbReference type="InterPro" id="IPR011048">
    <property type="entry name" value="Haem_d1_sf"/>
</dbReference>